<evidence type="ECO:0000256" key="1">
    <source>
        <dbReference type="ARBA" id="ARBA00023015"/>
    </source>
</evidence>
<name>A0A1Y2KVW7_9PROT</name>
<dbReference type="InterPro" id="IPR023187">
    <property type="entry name" value="Tscrpt_reg_MarR-type_CS"/>
</dbReference>
<evidence type="ECO:0000256" key="2">
    <source>
        <dbReference type="ARBA" id="ARBA00023125"/>
    </source>
</evidence>
<keyword evidence="2" id="KW-0238">DNA-binding</keyword>
<dbReference type="PANTHER" id="PTHR42756:SF1">
    <property type="entry name" value="TRANSCRIPTIONAL REPRESSOR OF EMRAB OPERON"/>
    <property type="match status" value="1"/>
</dbReference>
<gene>
    <name evidence="5" type="ORF">TMES_19570</name>
</gene>
<evidence type="ECO:0000313" key="6">
    <source>
        <dbReference type="Proteomes" id="UP000193391"/>
    </source>
</evidence>
<keyword evidence="1" id="KW-0805">Transcription regulation</keyword>
<sequence length="140" mass="15898">MAEEIGSTCICMAVQRAARVVARQFDEAFRDLGINNWQFSLLVAVGHSEPKAIGALAELLDIDQTTLSSNLKLLERREFLQVQRSNTDRRVKLVGLTKQGRDLVVEALPHWRKLNRKINTRMSDFRGENLHQELEKLASG</sequence>
<proteinExistence type="predicted"/>
<dbReference type="InterPro" id="IPR000835">
    <property type="entry name" value="HTH_MarR-typ"/>
</dbReference>
<dbReference type="InterPro" id="IPR036390">
    <property type="entry name" value="WH_DNA-bd_sf"/>
</dbReference>
<evidence type="ECO:0000256" key="3">
    <source>
        <dbReference type="ARBA" id="ARBA00023163"/>
    </source>
</evidence>
<dbReference type="Pfam" id="PF12802">
    <property type="entry name" value="MarR_2"/>
    <property type="match status" value="1"/>
</dbReference>
<keyword evidence="3" id="KW-0804">Transcription</keyword>
<dbReference type="GO" id="GO:0003700">
    <property type="term" value="F:DNA-binding transcription factor activity"/>
    <property type="evidence" value="ECO:0007669"/>
    <property type="project" value="InterPro"/>
</dbReference>
<organism evidence="5 6">
    <name type="scientific">Thalassospira mesophila</name>
    <dbReference type="NCBI Taxonomy" id="1293891"/>
    <lineage>
        <taxon>Bacteria</taxon>
        <taxon>Pseudomonadati</taxon>
        <taxon>Pseudomonadota</taxon>
        <taxon>Alphaproteobacteria</taxon>
        <taxon>Rhodospirillales</taxon>
        <taxon>Thalassospiraceae</taxon>
        <taxon>Thalassospira</taxon>
    </lineage>
</organism>
<dbReference type="AlphaFoldDB" id="A0A1Y2KVW7"/>
<comment type="caution">
    <text evidence="5">The sequence shown here is derived from an EMBL/GenBank/DDBJ whole genome shotgun (WGS) entry which is preliminary data.</text>
</comment>
<protein>
    <recommendedName>
        <fullName evidence="4">HTH marR-type domain-containing protein</fullName>
    </recommendedName>
</protein>
<dbReference type="EMBL" id="JFKA01000013">
    <property type="protein sequence ID" value="OSQ36033.1"/>
    <property type="molecule type" value="Genomic_DNA"/>
</dbReference>
<evidence type="ECO:0000313" key="5">
    <source>
        <dbReference type="EMBL" id="OSQ36033.1"/>
    </source>
</evidence>
<dbReference type="Gene3D" id="1.10.10.10">
    <property type="entry name" value="Winged helix-like DNA-binding domain superfamily/Winged helix DNA-binding domain"/>
    <property type="match status" value="1"/>
</dbReference>
<dbReference type="Proteomes" id="UP000193391">
    <property type="component" value="Unassembled WGS sequence"/>
</dbReference>
<feature type="domain" description="HTH marR-type" evidence="4">
    <location>
        <begin position="7"/>
        <end position="139"/>
    </location>
</feature>
<dbReference type="PROSITE" id="PS01117">
    <property type="entry name" value="HTH_MARR_1"/>
    <property type="match status" value="1"/>
</dbReference>
<evidence type="ECO:0000259" key="4">
    <source>
        <dbReference type="PROSITE" id="PS50995"/>
    </source>
</evidence>
<dbReference type="STRING" id="1293891.TMES_19570"/>
<keyword evidence="6" id="KW-1185">Reference proteome</keyword>
<dbReference type="SMART" id="SM00347">
    <property type="entry name" value="HTH_MARR"/>
    <property type="match status" value="1"/>
</dbReference>
<reference evidence="5 6" key="1">
    <citation type="submission" date="2014-03" db="EMBL/GenBank/DDBJ databases">
        <title>The draft genome sequence of Thalassospira mesophila JCM 18969.</title>
        <authorList>
            <person name="Lai Q."/>
            <person name="Shao Z."/>
        </authorList>
    </citation>
    <scope>NUCLEOTIDE SEQUENCE [LARGE SCALE GENOMIC DNA]</scope>
    <source>
        <strain evidence="5 6">JCM 18969</strain>
    </source>
</reference>
<accession>A0A1Y2KVW7</accession>
<dbReference type="SUPFAM" id="SSF46785">
    <property type="entry name" value="Winged helix' DNA-binding domain"/>
    <property type="match status" value="1"/>
</dbReference>
<dbReference type="PANTHER" id="PTHR42756">
    <property type="entry name" value="TRANSCRIPTIONAL REGULATOR, MARR"/>
    <property type="match status" value="1"/>
</dbReference>
<dbReference type="PROSITE" id="PS50995">
    <property type="entry name" value="HTH_MARR_2"/>
    <property type="match status" value="1"/>
</dbReference>
<dbReference type="InterPro" id="IPR036388">
    <property type="entry name" value="WH-like_DNA-bd_sf"/>
</dbReference>
<dbReference type="GO" id="GO:0003677">
    <property type="term" value="F:DNA binding"/>
    <property type="evidence" value="ECO:0007669"/>
    <property type="project" value="UniProtKB-KW"/>
</dbReference>